<dbReference type="GO" id="GO:0016740">
    <property type="term" value="F:transferase activity"/>
    <property type="evidence" value="ECO:0007669"/>
    <property type="project" value="UniProtKB-KW"/>
</dbReference>
<dbReference type="PANTHER" id="PTHR12215:SF10">
    <property type="entry name" value="L-AMINOADIPATE-SEMIALDEHYDE DEHYDROGENASE-PHOSPHOPANTETHEINYL TRANSFERASE"/>
    <property type="match status" value="1"/>
</dbReference>
<dbReference type="Pfam" id="PF17837">
    <property type="entry name" value="4PPT_N"/>
    <property type="match status" value="1"/>
</dbReference>
<proteinExistence type="inferred from homology"/>
<dbReference type="InterPro" id="IPR041354">
    <property type="entry name" value="4PPT_N"/>
</dbReference>
<protein>
    <submittedName>
        <fullName evidence="5">4'-phosphopantetheinyl transferase family protein</fullName>
    </submittedName>
</protein>
<evidence type="ECO:0000259" key="3">
    <source>
        <dbReference type="Pfam" id="PF01648"/>
    </source>
</evidence>
<evidence type="ECO:0000313" key="5">
    <source>
        <dbReference type="EMBL" id="MFC5002718.1"/>
    </source>
</evidence>
<dbReference type="Pfam" id="PF01648">
    <property type="entry name" value="ACPS"/>
    <property type="match status" value="1"/>
</dbReference>
<name>A0ABV9W5U5_9ACTN</name>
<dbReference type="InterPro" id="IPR008278">
    <property type="entry name" value="4-PPantetheinyl_Trfase_dom"/>
</dbReference>
<keyword evidence="2 5" id="KW-0808">Transferase</keyword>
<dbReference type="Gene3D" id="3.90.470.20">
    <property type="entry name" value="4'-phosphopantetheinyl transferase domain"/>
    <property type="match status" value="1"/>
</dbReference>
<dbReference type="RefSeq" id="WP_380121066.1">
    <property type="nucleotide sequence ID" value="NZ_JBHSIU010000042.1"/>
</dbReference>
<dbReference type="SUPFAM" id="SSF56214">
    <property type="entry name" value="4'-phosphopantetheinyl transferase"/>
    <property type="match status" value="2"/>
</dbReference>
<dbReference type="Proteomes" id="UP001595912">
    <property type="component" value="Unassembled WGS sequence"/>
</dbReference>
<comment type="similarity">
    <text evidence="1">Belongs to the P-Pant transferase superfamily. Gsp/Sfp/HetI/AcpT family.</text>
</comment>
<evidence type="ECO:0000313" key="6">
    <source>
        <dbReference type="Proteomes" id="UP001595912"/>
    </source>
</evidence>
<organism evidence="5 6">
    <name type="scientific">Dactylosporangium cerinum</name>
    <dbReference type="NCBI Taxonomy" id="1434730"/>
    <lineage>
        <taxon>Bacteria</taxon>
        <taxon>Bacillati</taxon>
        <taxon>Actinomycetota</taxon>
        <taxon>Actinomycetes</taxon>
        <taxon>Micromonosporales</taxon>
        <taxon>Micromonosporaceae</taxon>
        <taxon>Dactylosporangium</taxon>
    </lineage>
</organism>
<feature type="domain" description="4'-phosphopantetheinyl transferase N-terminal" evidence="4">
    <location>
        <begin position="37"/>
        <end position="102"/>
    </location>
</feature>
<dbReference type="PANTHER" id="PTHR12215">
    <property type="entry name" value="PHOSPHOPANTETHEINE TRANSFERASE"/>
    <property type="match status" value="1"/>
</dbReference>
<dbReference type="InterPro" id="IPR050559">
    <property type="entry name" value="P-Pant_transferase_sf"/>
</dbReference>
<keyword evidence="6" id="KW-1185">Reference proteome</keyword>
<comment type="caution">
    <text evidence="5">The sequence shown here is derived from an EMBL/GenBank/DDBJ whole genome shotgun (WGS) entry which is preliminary data.</text>
</comment>
<evidence type="ECO:0000256" key="2">
    <source>
        <dbReference type="ARBA" id="ARBA00022679"/>
    </source>
</evidence>
<sequence length="209" mass="22400">MKVVHLGGAPDVCVAVDSTSDALAAGPVHQADAARAEQLPAWRAAEFLGARALLRLLLAQVEPAARGATLASDPAGCPVLPDWPELSVSLSHDRGHVAAAVARRAGVGIDVQVPPDTLDEAMVRRCLREHATALDGLDDTERRLEFAWVWTVQEACVKAQGTGLAGRPWSIDVLPGQRDGRWGEYRWMSLREQSRTPLSCAYHDTEAGG</sequence>
<evidence type="ECO:0000259" key="4">
    <source>
        <dbReference type="Pfam" id="PF17837"/>
    </source>
</evidence>
<reference evidence="6" key="1">
    <citation type="journal article" date="2019" name="Int. J. Syst. Evol. Microbiol.">
        <title>The Global Catalogue of Microorganisms (GCM) 10K type strain sequencing project: providing services to taxonomists for standard genome sequencing and annotation.</title>
        <authorList>
            <consortium name="The Broad Institute Genomics Platform"/>
            <consortium name="The Broad Institute Genome Sequencing Center for Infectious Disease"/>
            <person name="Wu L."/>
            <person name="Ma J."/>
        </authorList>
    </citation>
    <scope>NUCLEOTIDE SEQUENCE [LARGE SCALE GENOMIC DNA]</scope>
    <source>
        <strain evidence="6">CGMCC 4.7152</strain>
    </source>
</reference>
<accession>A0ABV9W5U5</accession>
<gene>
    <name evidence="5" type="ORF">ACFPIJ_33435</name>
</gene>
<dbReference type="InterPro" id="IPR037143">
    <property type="entry name" value="4-PPantetheinyl_Trfase_dom_sf"/>
</dbReference>
<dbReference type="EMBL" id="JBHSIU010000042">
    <property type="protein sequence ID" value="MFC5002718.1"/>
    <property type="molecule type" value="Genomic_DNA"/>
</dbReference>
<evidence type="ECO:0000256" key="1">
    <source>
        <dbReference type="ARBA" id="ARBA00010990"/>
    </source>
</evidence>
<feature type="domain" description="4'-phosphopantetheinyl transferase" evidence="3">
    <location>
        <begin position="106"/>
        <end position="166"/>
    </location>
</feature>